<sequence length="320" mass="35381">MAKLLSTLSALSLAVAALATSLSTSSGPKFEWDDINYLYVFGDSYSFVQGTEGYANYSFIGDAFNLAFTPAQLLSDRIVPHNTSSDGSNWVEFLTGCYDGFPSFCSRQLWDFAFAGADISLALLPLHHNFSVQLVDQVKQYAAYASDVLPHPSGETMTAWWIGINDTGDSLQNATITDFAEFWDAEMTAYFEAVDMAYESGLRGPQLFINVPPEERSPAWVDDATWGPVLKEHITTFNAVLAGYVQKFSEAHPDTPVVAFDAHTWFNSILDDAEQYGFTNITGYCECTDPSYFWYNTGHPTENVHRLLASALESQLQSAS</sequence>
<keyword evidence="2" id="KW-1185">Reference proteome</keyword>
<reference evidence="1" key="1">
    <citation type="journal article" date="2021" name="New Phytol.">
        <title>Evolutionary innovations through gain and loss of genes in the ectomycorrhizal Boletales.</title>
        <authorList>
            <person name="Wu G."/>
            <person name="Miyauchi S."/>
            <person name="Morin E."/>
            <person name="Kuo A."/>
            <person name="Drula E."/>
            <person name="Varga T."/>
            <person name="Kohler A."/>
            <person name="Feng B."/>
            <person name="Cao Y."/>
            <person name="Lipzen A."/>
            <person name="Daum C."/>
            <person name="Hundley H."/>
            <person name="Pangilinan J."/>
            <person name="Johnson J."/>
            <person name="Barry K."/>
            <person name="LaButti K."/>
            <person name="Ng V."/>
            <person name="Ahrendt S."/>
            <person name="Min B."/>
            <person name="Choi I.G."/>
            <person name="Park H."/>
            <person name="Plett J.M."/>
            <person name="Magnuson J."/>
            <person name="Spatafora J.W."/>
            <person name="Nagy L.G."/>
            <person name="Henrissat B."/>
            <person name="Grigoriev I.V."/>
            <person name="Yang Z.L."/>
            <person name="Xu J."/>
            <person name="Martin F.M."/>
        </authorList>
    </citation>
    <scope>NUCLEOTIDE SEQUENCE</scope>
    <source>
        <strain evidence="1">KUC20120723A-06</strain>
    </source>
</reference>
<comment type="caution">
    <text evidence="1">The sequence shown here is derived from an EMBL/GenBank/DDBJ whole genome shotgun (WGS) entry which is preliminary data.</text>
</comment>
<accession>A0ACB8BDP7</accession>
<name>A0ACB8BDP7_9AGAM</name>
<evidence type="ECO:0000313" key="2">
    <source>
        <dbReference type="Proteomes" id="UP000790709"/>
    </source>
</evidence>
<protein>
    <submittedName>
        <fullName evidence="1">Lysophospholipase</fullName>
    </submittedName>
</protein>
<evidence type="ECO:0000313" key="1">
    <source>
        <dbReference type="EMBL" id="KAH7923816.1"/>
    </source>
</evidence>
<organism evidence="1 2">
    <name type="scientific">Leucogyrophana mollusca</name>
    <dbReference type="NCBI Taxonomy" id="85980"/>
    <lineage>
        <taxon>Eukaryota</taxon>
        <taxon>Fungi</taxon>
        <taxon>Dikarya</taxon>
        <taxon>Basidiomycota</taxon>
        <taxon>Agaricomycotina</taxon>
        <taxon>Agaricomycetes</taxon>
        <taxon>Agaricomycetidae</taxon>
        <taxon>Boletales</taxon>
        <taxon>Boletales incertae sedis</taxon>
        <taxon>Leucogyrophana</taxon>
    </lineage>
</organism>
<dbReference type="EMBL" id="MU266441">
    <property type="protein sequence ID" value="KAH7923816.1"/>
    <property type="molecule type" value="Genomic_DNA"/>
</dbReference>
<gene>
    <name evidence="1" type="ORF">BV22DRAFT_1014583</name>
</gene>
<dbReference type="Proteomes" id="UP000790709">
    <property type="component" value="Unassembled WGS sequence"/>
</dbReference>
<proteinExistence type="predicted"/>